<keyword evidence="8" id="KW-1185">Reference proteome</keyword>
<dbReference type="Proteomes" id="UP000018001">
    <property type="component" value="Unassembled WGS sequence"/>
</dbReference>
<dbReference type="PANTHER" id="PTHR45649">
    <property type="entry name" value="AMINO-ACID PERMEASE BAT1"/>
    <property type="match status" value="1"/>
</dbReference>
<comment type="caution">
    <text evidence="7">The sequence shown here is derived from an EMBL/GenBank/DDBJ whole genome shotgun (WGS) entry which is preliminary data.</text>
</comment>
<feature type="transmembrane region" description="Helical" evidence="6">
    <location>
        <begin position="198"/>
        <end position="217"/>
    </location>
</feature>
<dbReference type="PANTHER" id="PTHR45649:SF13">
    <property type="entry name" value="THIAMINE TRANSPORTER THI9"/>
    <property type="match status" value="1"/>
</dbReference>
<evidence type="ECO:0000256" key="4">
    <source>
        <dbReference type="ARBA" id="ARBA00022989"/>
    </source>
</evidence>
<dbReference type="AlphaFoldDB" id="V5FS07"/>
<feature type="transmembrane region" description="Helical" evidence="6">
    <location>
        <begin position="456"/>
        <end position="476"/>
    </location>
</feature>
<dbReference type="eggNOG" id="KOG1289">
    <property type="taxonomic scope" value="Eukaryota"/>
</dbReference>
<dbReference type="GO" id="GO:0022857">
    <property type="term" value="F:transmembrane transporter activity"/>
    <property type="evidence" value="ECO:0007669"/>
    <property type="project" value="InterPro"/>
</dbReference>
<feature type="transmembrane region" description="Helical" evidence="6">
    <location>
        <begin position="92"/>
        <end position="114"/>
    </location>
</feature>
<feature type="transmembrane region" description="Helical" evidence="6">
    <location>
        <begin position="488"/>
        <end position="511"/>
    </location>
</feature>
<accession>V5FS07</accession>
<name>V5FS07_BYSSN</name>
<reference evidence="8" key="1">
    <citation type="journal article" date="2014" name="Genome Announc.">
        <title>Draft genome sequence of the formaldehyde-resistant fungus Byssochlamys spectabilis No. 5 (anamorph Paecilomyces variotii No. 5) (NBRC109023).</title>
        <authorList>
            <person name="Oka T."/>
            <person name="Ekino K."/>
            <person name="Fukuda K."/>
            <person name="Nomura Y."/>
        </authorList>
    </citation>
    <scope>NUCLEOTIDE SEQUENCE [LARGE SCALE GENOMIC DNA]</scope>
    <source>
        <strain evidence="8">No. 5 / NBRC 109023</strain>
    </source>
</reference>
<feature type="transmembrane region" description="Helical" evidence="6">
    <location>
        <begin position="172"/>
        <end position="191"/>
    </location>
</feature>
<keyword evidence="2" id="KW-0813">Transport</keyword>
<dbReference type="GO" id="GO:0016020">
    <property type="term" value="C:membrane"/>
    <property type="evidence" value="ECO:0007669"/>
    <property type="project" value="UniProtKB-SubCell"/>
</dbReference>
<evidence type="ECO:0000256" key="5">
    <source>
        <dbReference type="ARBA" id="ARBA00023136"/>
    </source>
</evidence>
<feature type="transmembrane region" description="Helical" evidence="6">
    <location>
        <begin position="251"/>
        <end position="268"/>
    </location>
</feature>
<evidence type="ECO:0000313" key="7">
    <source>
        <dbReference type="EMBL" id="GAD94838.1"/>
    </source>
</evidence>
<dbReference type="HOGENOM" id="CLU_004495_7_1_1"/>
<keyword evidence="5 6" id="KW-0472">Membrane</keyword>
<feature type="transmembrane region" description="Helical" evidence="6">
    <location>
        <begin position="415"/>
        <end position="435"/>
    </location>
</feature>
<proteinExistence type="predicted"/>
<feature type="transmembrane region" description="Helical" evidence="6">
    <location>
        <begin position="388"/>
        <end position="409"/>
    </location>
</feature>
<evidence type="ECO:0000313" key="8">
    <source>
        <dbReference type="Proteomes" id="UP000018001"/>
    </source>
</evidence>
<comment type="subcellular location">
    <subcellularLocation>
        <location evidence="1">Membrane</location>
        <topology evidence="1">Multi-pass membrane protein</topology>
    </subcellularLocation>
</comment>
<protein>
    <recommendedName>
        <fullName evidence="9">Amino acid or gaba permease</fullName>
    </recommendedName>
</protein>
<dbReference type="Pfam" id="PF13520">
    <property type="entry name" value="AA_permease_2"/>
    <property type="match status" value="1"/>
</dbReference>
<feature type="transmembrane region" description="Helical" evidence="6">
    <location>
        <begin position="126"/>
        <end position="146"/>
    </location>
</feature>
<dbReference type="InParanoid" id="V5FS07"/>
<feature type="transmembrane region" description="Helical" evidence="6">
    <location>
        <begin position="289"/>
        <end position="309"/>
    </location>
</feature>
<dbReference type="Gene3D" id="1.20.1740.10">
    <property type="entry name" value="Amino acid/polyamine transporter I"/>
    <property type="match status" value="1"/>
</dbReference>
<sequence length="539" mass="59456">MEEKTKDLAISQESPVKDVSEGQVLDQDEYRLAQLGYKQELLRHLGLFESWAATFSSMNFVSGIPVLFYFIMVSGGPKSAFANWTMVGGFSSIVSLVMAEIAAALPTAGGIYFWSYRLGGPKWGPFLSWMTAWWNWVGWICVVPGVQQGATNFLLSALEIKYPNASVLEKGWLSWLITAIGMLFAMIPNITSQRILKLYFRFAIIIFFSLFIIYWTWLPAKASGHFQSREVVFNKFYNGINDGPTKQASDSYCWIIGILFGAWVFYGYDASAHLAEETQNASIVVAKGMWISTFCAWLGSVPTIIIMLFCMQDFNGIINSIYTNSFAEYLLQIVGPNGAVGILALLWVDSTCATASCFMSAQRVTFAISRDGVLPFSRFFRKLNSRKVPVNAAILVCVLSIAITCAVIGSEVAFSAITATATIATNFSYLIPIVARHTVGRQHFEPAAWNLGRYGPFLAFIAGGYIMLLFAVLLLPQVYPVNAQSLNYAPICIGIVTVISLVGWVLPFGLGGMHWFTGPKKTIKETTPSSPPELPSTKV</sequence>
<feature type="transmembrane region" description="Helical" evidence="6">
    <location>
        <begin position="329"/>
        <end position="348"/>
    </location>
</feature>
<evidence type="ECO:0000256" key="1">
    <source>
        <dbReference type="ARBA" id="ARBA00004141"/>
    </source>
</evidence>
<evidence type="ECO:0000256" key="3">
    <source>
        <dbReference type="ARBA" id="ARBA00022692"/>
    </source>
</evidence>
<evidence type="ECO:0000256" key="6">
    <source>
        <dbReference type="SAM" id="Phobius"/>
    </source>
</evidence>
<dbReference type="InterPro" id="IPR002293">
    <property type="entry name" value="AA/rel_permease1"/>
</dbReference>
<dbReference type="OrthoDB" id="3257095at2759"/>
<evidence type="ECO:0000256" key="2">
    <source>
        <dbReference type="ARBA" id="ARBA00022448"/>
    </source>
</evidence>
<dbReference type="PIRSF" id="PIRSF006060">
    <property type="entry name" value="AA_transporter"/>
    <property type="match status" value="1"/>
</dbReference>
<organism evidence="7 8">
    <name type="scientific">Byssochlamys spectabilis (strain No. 5 / NBRC 109023)</name>
    <name type="common">Paecilomyces variotii</name>
    <dbReference type="NCBI Taxonomy" id="1356009"/>
    <lineage>
        <taxon>Eukaryota</taxon>
        <taxon>Fungi</taxon>
        <taxon>Dikarya</taxon>
        <taxon>Ascomycota</taxon>
        <taxon>Pezizomycotina</taxon>
        <taxon>Eurotiomycetes</taxon>
        <taxon>Eurotiomycetidae</taxon>
        <taxon>Eurotiales</taxon>
        <taxon>Thermoascaceae</taxon>
        <taxon>Paecilomyces</taxon>
    </lineage>
</organism>
<keyword evidence="4 6" id="KW-1133">Transmembrane helix</keyword>
<keyword evidence="3 6" id="KW-0812">Transmembrane</keyword>
<evidence type="ECO:0008006" key="9">
    <source>
        <dbReference type="Google" id="ProtNLM"/>
    </source>
</evidence>
<gene>
    <name evidence="7" type="ORF">PVAR5_3467</name>
</gene>
<dbReference type="EMBL" id="BAUL01000103">
    <property type="protein sequence ID" value="GAD94838.1"/>
    <property type="molecule type" value="Genomic_DNA"/>
</dbReference>
<feature type="transmembrane region" description="Helical" evidence="6">
    <location>
        <begin position="51"/>
        <end position="72"/>
    </location>
</feature>